<proteinExistence type="predicted"/>
<dbReference type="STRING" id="1920490.GCA_001895925_03373"/>
<dbReference type="RefSeq" id="WP_073075262.1">
    <property type="nucleotide sequence ID" value="NZ_MPPI01000071.1"/>
</dbReference>
<comment type="caution">
    <text evidence="1">The sequence shown here is derived from an EMBL/GenBank/DDBJ whole genome shotgun (WGS) entry which is preliminary data.</text>
</comment>
<evidence type="ECO:0000313" key="2">
    <source>
        <dbReference type="Proteomes" id="UP000238634"/>
    </source>
</evidence>
<evidence type="ECO:0000313" key="1">
    <source>
        <dbReference type="EMBL" id="PSB14729.1"/>
    </source>
</evidence>
<dbReference type="EMBL" id="PVWG01000079">
    <property type="protein sequence ID" value="PSB14729.1"/>
    <property type="molecule type" value="Genomic_DNA"/>
</dbReference>
<dbReference type="Proteomes" id="UP000238634">
    <property type="component" value="Unassembled WGS sequence"/>
</dbReference>
<dbReference type="AlphaFoldDB" id="A0A2T1D2K9"/>
<organism evidence="1 2">
    <name type="scientific">Phormidesmis priestleyi ULC007</name>
    <dbReference type="NCBI Taxonomy" id="1920490"/>
    <lineage>
        <taxon>Bacteria</taxon>
        <taxon>Bacillati</taxon>
        <taxon>Cyanobacteriota</taxon>
        <taxon>Cyanophyceae</taxon>
        <taxon>Leptolyngbyales</taxon>
        <taxon>Leptolyngbyaceae</taxon>
        <taxon>Phormidesmis</taxon>
    </lineage>
</organism>
<dbReference type="OrthoDB" id="573320at2"/>
<reference evidence="1 2" key="2">
    <citation type="submission" date="2018-03" db="EMBL/GenBank/DDBJ databases">
        <title>The ancient ancestry and fast evolution of plastids.</title>
        <authorList>
            <person name="Moore K.R."/>
            <person name="Magnabosco C."/>
            <person name="Momper L."/>
            <person name="Gold D.A."/>
            <person name="Bosak T."/>
            <person name="Fournier G.P."/>
        </authorList>
    </citation>
    <scope>NUCLEOTIDE SEQUENCE [LARGE SCALE GENOMIC DNA]</scope>
    <source>
        <strain evidence="1 2">ULC007</strain>
    </source>
</reference>
<reference evidence="1 2" key="1">
    <citation type="submission" date="2018-02" db="EMBL/GenBank/DDBJ databases">
        <authorList>
            <person name="Cohen D.B."/>
            <person name="Kent A.D."/>
        </authorList>
    </citation>
    <scope>NUCLEOTIDE SEQUENCE [LARGE SCALE GENOMIC DNA]</scope>
    <source>
        <strain evidence="1 2">ULC007</strain>
    </source>
</reference>
<protein>
    <submittedName>
        <fullName evidence="1">Uncharacterized protein</fullName>
    </submittedName>
</protein>
<gene>
    <name evidence="1" type="ORF">C7B65_25945</name>
</gene>
<keyword evidence="2" id="KW-1185">Reference proteome</keyword>
<accession>A0A2T1D2K9</accession>
<name>A0A2T1D2K9_9CYAN</name>
<sequence>MRAIEATATIDESGQLTLDRSLDVTKPQRVRVIVLLSEDDDPDPDETPTETMIEGIHQGLREALAGQTIPLSKLWEGIDAE</sequence>